<protein>
    <submittedName>
        <fullName evidence="1">Uncharacterized protein</fullName>
    </submittedName>
</protein>
<reference evidence="1 2" key="1">
    <citation type="submission" date="2019-03" db="EMBL/GenBank/DDBJ databases">
        <title>Genomic Encyclopedia of Type Strains, Phase IV (KMG-IV): sequencing the most valuable type-strain genomes for metagenomic binning, comparative biology and taxonomic classification.</title>
        <authorList>
            <person name="Goeker M."/>
        </authorList>
    </citation>
    <scope>NUCLEOTIDE SEQUENCE [LARGE SCALE GENOMIC DNA]</scope>
    <source>
        <strain evidence="1 2">DSM 24455</strain>
    </source>
</reference>
<name>A0A4R7KAJ9_9CLOT</name>
<dbReference type="AlphaFoldDB" id="A0A4R7KAJ9"/>
<comment type="caution">
    <text evidence="1">The sequence shown here is derived from an EMBL/GenBank/DDBJ whole genome shotgun (WGS) entry which is preliminary data.</text>
</comment>
<dbReference type="Proteomes" id="UP000295325">
    <property type="component" value="Unassembled WGS sequence"/>
</dbReference>
<accession>A0A4R7KAJ9</accession>
<keyword evidence="2" id="KW-1185">Reference proteome</keyword>
<evidence type="ECO:0000313" key="1">
    <source>
        <dbReference type="EMBL" id="TDT51893.1"/>
    </source>
</evidence>
<organism evidence="1 2">
    <name type="scientific">Fonticella tunisiensis</name>
    <dbReference type="NCBI Taxonomy" id="1096341"/>
    <lineage>
        <taxon>Bacteria</taxon>
        <taxon>Bacillati</taxon>
        <taxon>Bacillota</taxon>
        <taxon>Clostridia</taxon>
        <taxon>Eubacteriales</taxon>
        <taxon>Clostridiaceae</taxon>
        <taxon>Fonticella</taxon>
    </lineage>
</organism>
<dbReference type="EMBL" id="SOAZ01000017">
    <property type="protein sequence ID" value="TDT51893.1"/>
    <property type="molecule type" value="Genomic_DNA"/>
</dbReference>
<gene>
    <name evidence="1" type="ORF">EDD71_11729</name>
</gene>
<sequence>MHDDRYVYKGENLRIKECPEGNLITERGGNYD</sequence>
<proteinExistence type="predicted"/>
<evidence type="ECO:0000313" key="2">
    <source>
        <dbReference type="Proteomes" id="UP000295325"/>
    </source>
</evidence>